<keyword evidence="3" id="KW-0689">Ribosomal protein</keyword>
<dbReference type="KEGG" id="foc:127749201"/>
<dbReference type="AlphaFoldDB" id="A0A9C6U3H5"/>
<evidence type="ECO:0000313" key="2">
    <source>
        <dbReference type="Proteomes" id="UP000504606"/>
    </source>
</evidence>
<dbReference type="GO" id="GO:0032543">
    <property type="term" value="P:mitochondrial translation"/>
    <property type="evidence" value="ECO:0007669"/>
    <property type="project" value="InterPro"/>
</dbReference>
<dbReference type="CTD" id="60488"/>
<dbReference type="Pfam" id="PF10213">
    <property type="entry name" value="MRP-S28"/>
    <property type="match status" value="1"/>
</dbReference>
<dbReference type="GO" id="GO:0005763">
    <property type="term" value="C:mitochondrial small ribosomal subunit"/>
    <property type="evidence" value="ECO:0007669"/>
    <property type="project" value="TreeGrafter"/>
</dbReference>
<dbReference type="Proteomes" id="UP000504606">
    <property type="component" value="Unplaced"/>
</dbReference>
<keyword evidence="3" id="KW-0687">Ribonucleoprotein</keyword>
<keyword evidence="2" id="KW-1185">Reference proteome</keyword>
<dbReference type="InterPro" id="IPR019349">
    <property type="entry name" value="Ribosomal_mS35_mit"/>
</dbReference>
<reference evidence="3" key="1">
    <citation type="submission" date="2025-08" db="UniProtKB">
        <authorList>
            <consortium name="RefSeq"/>
        </authorList>
    </citation>
    <scope>IDENTIFICATION</scope>
    <source>
        <tissue evidence="3">Whole organism</tissue>
    </source>
</reference>
<evidence type="ECO:0000313" key="3">
    <source>
        <dbReference type="RefSeq" id="XP_052122427.1"/>
    </source>
</evidence>
<feature type="domain" description="Small ribosomal subunit protein mS35 mitochondrial conserved" evidence="1">
    <location>
        <begin position="186"/>
        <end position="256"/>
    </location>
</feature>
<sequence>MSLLSVSRNPLKGLKPVRIQFVWNHAIRLSSGTFGTDNMDAGEEFRQLELKPTRTREKFQRKKAPVHMIMPRDYKRANKIDPDNVDWKSIWPGPRTFDPNAIPIPVRQGRLKPKQRAFGKTANLELMKIPTFFHLTPPAIKAHCEELKKFCTPFPSELDTKEKCEKHFPLTVITNDYLHAAPTIRDPLARIVTIKLKLKDIPLDEHARDKLMRIIKDRYDEKTDTLTIVTDRCPLRKQNYDYAQYLLTAIFYESWTVEEWEASKTEADMEHYVWNRNTSSKALASILNWTPDKLGKSIFHDPLPEDKLKPEHHAYGKAVKNIVEGETEEGWSQYKKAAVQVLLRQ</sequence>
<dbReference type="GO" id="GO:0003735">
    <property type="term" value="F:structural constituent of ribosome"/>
    <property type="evidence" value="ECO:0007669"/>
    <property type="project" value="InterPro"/>
</dbReference>
<gene>
    <name evidence="3" type="primary">LOC127749201</name>
</gene>
<dbReference type="OrthoDB" id="283424at2759"/>
<dbReference type="GeneID" id="127749201"/>
<name>A0A9C6U3H5_FRAOC</name>
<dbReference type="InterPro" id="IPR039848">
    <property type="entry name" value="Ribosomal_mS35_mt"/>
</dbReference>
<evidence type="ECO:0000259" key="1">
    <source>
        <dbReference type="Pfam" id="PF10213"/>
    </source>
</evidence>
<dbReference type="RefSeq" id="XP_052122427.1">
    <property type="nucleotide sequence ID" value="XM_052266467.1"/>
</dbReference>
<protein>
    <submittedName>
        <fullName evidence="3">28S ribosomal protein S35, mitochondrial</fullName>
    </submittedName>
</protein>
<proteinExistence type="predicted"/>
<dbReference type="PANTHER" id="PTHR13490">
    <property type="entry name" value="MITOCHONDRIAL 28S RIBOSOMAL PROTEIN S28"/>
    <property type="match status" value="1"/>
</dbReference>
<dbReference type="PANTHER" id="PTHR13490:SF0">
    <property type="entry name" value="SMALL RIBOSOMAL SUBUNIT PROTEIN MS35"/>
    <property type="match status" value="1"/>
</dbReference>
<accession>A0A9C6U3H5</accession>
<organism evidence="2 3">
    <name type="scientific">Frankliniella occidentalis</name>
    <name type="common">Western flower thrips</name>
    <name type="synonym">Euthrips occidentalis</name>
    <dbReference type="NCBI Taxonomy" id="133901"/>
    <lineage>
        <taxon>Eukaryota</taxon>
        <taxon>Metazoa</taxon>
        <taxon>Ecdysozoa</taxon>
        <taxon>Arthropoda</taxon>
        <taxon>Hexapoda</taxon>
        <taxon>Insecta</taxon>
        <taxon>Pterygota</taxon>
        <taxon>Neoptera</taxon>
        <taxon>Paraneoptera</taxon>
        <taxon>Thysanoptera</taxon>
        <taxon>Terebrantia</taxon>
        <taxon>Thripoidea</taxon>
        <taxon>Thripidae</taxon>
        <taxon>Frankliniella</taxon>
    </lineage>
</organism>